<dbReference type="UCSC" id="CG14673-RA">
    <property type="organism name" value="d. melanogaster"/>
</dbReference>
<feature type="compositionally biased region" description="Polar residues" evidence="1">
    <location>
        <begin position="110"/>
        <end position="119"/>
    </location>
</feature>
<sequence length="126" mass="14140">MKLSYTCGAPADSGAPTLNEAKPDDSDESVETSPPTYWNSGYWITTTPLPPITNLPGADKEVLCQFLGFFEAFRMLLFTLLWGANMEFCPTRRSTSPASFERKLKGSATHPRTASTWKWTQRKRTQ</sequence>
<proteinExistence type="evidence at transcript level"/>
<accession>Q9VNF1</accession>
<evidence type="ECO:0000313" key="2">
    <source>
        <dbReference type="EMBL" id="ADF80701.1"/>
    </source>
</evidence>
<protein>
    <submittedName>
        <fullName evidence="2">RT07515p1</fullName>
    </submittedName>
</protein>
<name>Q9VNF1_DROME</name>
<evidence type="ECO:0000256" key="1">
    <source>
        <dbReference type="SAM" id="MobiDB-lite"/>
    </source>
</evidence>
<dbReference type="AlphaFoldDB" id="Q9VNF1"/>
<gene>
    <name evidence="2" type="primary">CG14673-RA</name>
</gene>
<feature type="region of interest" description="Disordered" evidence="1">
    <location>
        <begin position="1"/>
        <end position="34"/>
    </location>
</feature>
<dbReference type="EMBL" id="BT124786">
    <property type="protein sequence ID" value="ADF80701.1"/>
    <property type="molecule type" value="mRNA"/>
</dbReference>
<reference evidence="2" key="1">
    <citation type="submission" date="2011-07" db="EMBL/GenBank/DDBJ databases">
        <authorList>
            <person name="Carlson J."/>
            <person name="Booth B."/>
            <person name="Frise E."/>
            <person name="Park S."/>
            <person name="Wan K."/>
            <person name="Yu C."/>
            <person name="Celniker S."/>
        </authorList>
    </citation>
    <scope>NUCLEOTIDE SEQUENCE</scope>
</reference>
<feature type="region of interest" description="Disordered" evidence="1">
    <location>
        <begin position="99"/>
        <end position="126"/>
    </location>
</feature>
<organism evidence="2">
    <name type="scientific">Drosophila melanogaster</name>
    <name type="common">Fruit fly</name>
    <dbReference type="NCBI Taxonomy" id="7227"/>
    <lineage>
        <taxon>Eukaryota</taxon>
        <taxon>Metazoa</taxon>
        <taxon>Ecdysozoa</taxon>
        <taxon>Arthropoda</taxon>
        <taxon>Hexapoda</taxon>
        <taxon>Insecta</taxon>
        <taxon>Pterygota</taxon>
        <taxon>Neoptera</taxon>
        <taxon>Endopterygota</taxon>
        <taxon>Diptera</taxon>
        <taxon>Brachycera</taxon>
        <taxon>Muscomorpha</taxon>
        <taxon>Ephydroidea</taxon>
        <taxon>Drosophilidae</taxon>
        <taxon>Drosophila</taxon>
        <taxon>Sophophora</taxon>
    </lineage>
</organism>